<dbReference type="InterPro" id="IPR008928">
    <property type="entry name" value="6-hairpin_glycosidase_sf"/>
</dbReference>
<dbReference type="EMBL" id="AP014633">
    <property type="protein sequence ID" value="BAP57389.1"/>
    <property type="molecule type" value="Genomic_DNA"/>
</dbReference>
<reference evidence="2" key="1">
    <citation type="journal article" date="2014" name="ISME J.">
        <title>Ecophysiology of Thioploca ingrica as revealed by the complete genome sequence supplemented with proteomic evidence.</title>
        <authorList>
            <person name="Kojima H."/>
            <person name="Ogura Y."/>
            <person name="Yamamoto N."/>
            <person name="Togashi T."/>
            <person name="Mori H."/>
            <person name="Watanabe T."/>
            <person name="Nemoto F."/>
            <person name="Kurokawa K."/>
            <person name="Hayashi T."/>
            <person name="Fukui M."/>
        </authorList>
    </citation>
    <scope>NUCLEOTIDE SEQUENCE [LARGE SCALE GENOMIC DNA]</scope>
</reference>
<accession>A0A090AJ08</accession>
<evidence type="ECO:0000313" key="3">
    <source>
        <dbReference type="Proteomes" id="UP000031623"/>
    </source>
</evidence>
<dbReference type="Pfam" id="PF03190">
    <property type="entry name" value="Thioredox_DsbH"/>
    <property type="match status" value="1"/>
</dbReference>
<dbReference type="STRING" id="40754.THII_3092"/>
<proteinExistence type="predicted"/>
<dbReference type="InterPro" id="IPR036249">
    <property type="entry name" value="Thioredoxin-like_sf"/>
</dbReference>
<name>A0A090AJ08_9GAMM</name>
<evidence type="ECO:0000313" key="2">
    <source>
        <dbReference type="EMBL" id="BAP57389.1"/>
    </source>
</evidence>
<keyword evidence="3" id="KW-1185">Reference proteome</keyword>
<dbReference type="AlphaFoldDB" id="A0A090AJ08"/>
<dbReference type="PANTHER" id="PTHR42899:SF1">
    <property type="entry name" value="SPERMATOGENESIS-ASSOCIATED PROTEIN 20"/>
    <property type="match status" value="1"/>
</dbReference>
<dbReference type="InterPro" id="IPR004879">
    <property type="entry name" value="Ssp411-like_TRX"/>
</dbReference>
<feature type="domain" description="Spermatogenesis-associated protein 20-like TRX" evidence="1">
    <location>
        <begin position="7"/>
        <end position="169"/>
    </location>
</feature>
<organism evidence="2 3">
    <name type="scientific">Thioploca ingrica</name>
    <dbReference type="NCBI Taxonomy" id="40754"/>
    <lineage>
        <taxon>Bacteria</taxon>
        <taxon>Pseudomonadati</taxon>
        <taxon>Pseudomonadota</taxon>
        <taxon>Gammaproteobacteria</taxon>
        <taxon>Thiotrichales</taxon>
        <taxon>Thiotrichaceae</taxon>
        <taxon>Thioploca</taxon>
    </lineage>
</organism>
<evidence type="ECO:0000259" key="1">
    <source>
        <dbReference type="Pfam" id="PF03190"/>
    </source>
</evidence>
<sequence>MSTANYTNALINETSPYLLQHAHNPVYWYPWGQAALALAKQQNKPILLSIGYSACHWCHVMAHESFENPQTASIMNELFINIKVDREERPDLDKIYQLAHQLLAQRPGGWPLTMFLSPEDQYPFFGGTYFPPQPRYGMPAFIELLKKVAAFYRQYPQQVTQHQQALTEAFTSDETIIINPEQRLDAEPLNQAREELAQNFDRNYGGFGQAPKFPHLFNIERLLHHYQITAQQGNPDKEGLEMAVLTLKKMAFGGIYDQLGGGFCRYSVDEAWTIPHFEKMLYDNGPFLTLYSEAWQLTHNPLFEQIALETAAWVLRDMRSPEGGFYSTLDADSEGDEGKFYLWTRDQIRELLNENLYSPFAYYFGLNRPANFEGHWHLHVYHELEETAQHFNLPVIEMAIQLAQAKTILFQNRQQRIPPGRDEKMLTAWNALMIKGLATVGRIFARPDYLRAAEQALDFIKNKLWVNGRLLVTYKAGQAKLNAYLDDYALLLEAVLSLLQARWRDGDLNLAIALAEVLLTEFADTKQGGFYFTAHHHEPLISRPKSFADDSLPSGNGVAALALGRLGHILGEQRYLQAAEQTLQASWSLLQQAASPHATLLSALEDYLFPPQIIILRGEPEVLTTWQAVCQQAYAPHRFCLAIPNPVPDLPGLLAEKKPQGSAVAYVCTGHQCRAPITSLEELSKVV</sequence>
<dbReference type="CDD" id="cd02955">
    <property type="entry name" value="SSP411"/>
    <property type="match status" value="1"/>
</dbReference>
<dbReference type="GO" id="GO:0005975">
    <property type="term" value="P:carbohydrate metabolic process"/>
    <property type="evidence" value="ECO:0007669"/>
    <property type="project" value="InterPro"/>
</dbReference>
<dbReference type="HOGENOM" id="CLU_014051_4_1_6"/>
<gene>
    <name evidence="2" type="ORF">THII_3092</name>
</gene>
<dbReference type="PIRSF" id="PIRSF006402">
    <property type="entry name" value="UCP006402_thioredoxin"/>
    <property type="match status" value="1"/>
</dbReference>
<dbReference type="SUPFAM" id="SSF52833">
    <property type="entry name" value="Thioredoxin-like"/>
    <property type="match status" value="1"/>
</dbReference>
<dbReference type="SUPFAM" id="SSF48208">
    <property type="entry name" value="Six-hairpin glycosidases"/>
    <property type="match status" value="1"/>
</dbReference>
<protein>
    <submittedName>
        <fullName evidence="2">Thioredoxin domain-containing protein</fullName>
    </submittedName>
</protein>
<dbReference type="OrthoDB" id="9762614at2"/>
<dbReference type="KEGG" id="tig:THII_3092"/>
<dbReference type="InterPro" id="IPR024705">
    <property type="entry name" value="Ssp411"/>
</dbReference>
<dbReference type="Proteomes" id="UP000031623">
    <property type="component" value="Chromosome"/>
</dbReference>
<dbReference type="Gene3D" id="3.40.30.10">
    <property type="entry name" value="Glutaredoxin"/>
    <property type="match status" value="1"/>
</dbReference>
<dbReference type="PANTHER" id="PTHR42899">
    <property type="entry name" value="SPERMATOGENESIS-ASSOCIATED PROTEIN 20"/>
    <property type="match status" value="1"/>
</dbReference>